<dbReference type="Proteomes" id="UP000789759">
    <property type="component" value="Unassembled WGS sequence"/>
</dbReference>
<proteinExistence type="predicted"/>
<dbReference type="EMBL" id="CAJVQA010018882">
    <property type="protein sequence ID" value="CAG8756452.1"/>
    <property type="molecule type" value="Genomic_DNA"/>
</dbReference>
<evidence type="ECO:0000256" key="1">
    <source>
        <dbReference type="SAM" id="MobiDB-lite"/>
    </source>
</evidence>
<protein>
    <submittedName>
        <fullName evidence="2">8452_t:CDS:1</fullName>
    </submittedName>
</protein>
<keyword evidence="3" id="KW-1185">Reference proteome</keyword>
<organism evidence="2 3">
    <name type="scientific">Cetraspora pellucida</name>
    <dbReference type="NCBI Taxonomy" id="1433469"/>
    <lineage>
        <taxon>Eukaryota</taxon>
        <taxon>Fungi</taxon>
        <taxon>Fungi incertae sedis</taxon>
        <taxon>Mucoromycota</taxon>
        <taxon>Glomeromycotina</taxon>
        <taxon>Glomeromycetes</taxon>
        <taxon>Diversisporales</taxon>
        <taxon>Gigasporaceae</taxon>
        <taxon>Cetraspora</taxon>
    </lineage>
</organism>
<gene>
    <name evidence="2" type="ORF">CPELLU_LOCUS15033</name>
</gene>
<feature type="region of interest" description="Disordered" evidence="1">
    <location>
        <begin position="1"/>
        <end position="29"/>
    </location>
</feature>
<feature type="compositionally biased region" description="Basic and acidic residues" evidence="1">
    <location>
        <begin position="17"/>
        <end position="26"/>
    </location>
</feature>
<dbReference type="AlphaFoldDB" id="A0A9N9J0L8"/>
<evidence type="ECO:0000313" key="2">
    <source>
        <dbReference type="EMBL" id="CAG8756452.1"/>
    </source>
</evidence>
<comment type="caution">
    <text evidence="2">The sequence shown here is derived from an EMBL/GenBank/DDBJ whole genome shotgun (WGS) entry which is preliminary data.</text>
</comment>
<dbReference type="OrthoDB" id="2494384at2759"/>
<sequence>MKGTSEKLKSKSNLKTNNREISEKFKSKSNFKTGKKWNIGKIQKAKATLRPENKPGLNRTALSPKLMEVEPNPQSTEEATKMDSAKLQLLLDKFTKTFEDTTTRIINAESFEQAAETNNWSKKRRITIVVGYLSDLAADWYCENKGKIKYWNEESHPTESFFHLLSMFFATPEQHHHWQIELNALIQKPGEKVDSYATKFKRLLPTFITMMAPKTLDNAIVYARKVEAGDYYGQQAAVHQAPLKIENDMENLDICPNQVMSKRVNYCNMGEDDDDILGDSRKKAKSITLPPPMVVIAGPSSQSNKIMNEVAPAPPEGPTNPCRKRGPSIIDKIELYNIANDLLAAKSNAMFGQLLQYPNQKRNLAKALRRPPHTKEANLVDPQPQQ</sequence>
<accession>A0A9N9J0L8</accession>
<name>A0A9N9J0L8_9GLOM</name>
<feature type="region of interest" description="Disordered" evidence="1">
    <location>
        <begin position="367"/>
        <end position="386"/>
    </location>
</feature>
<evidence type="ECO:0000313" key="3">
    <source>
        <dbReference type="Proteomes" id="UP000789759"/>
    </source>
</evidence>
<reference evidence="2" key="1">
    <citation type="submission" date="2021-06" db="EMBL/GenBank/DDBJ databases">
        <authorList>
            <person name="Kallberg Y."/>
            <person name="Tangrot J."/>
            <person name="Rosling A."/>
        </authorList>
    </citation>
    <scope>NUCLEOTIDE SEQUENCE</scope>
    <source>
        <strain evidence="2">FL966</strain>
    </source>
</reference>